<sequence>MPPRRSTGSPPKTKMTINWRVPNGNSSNDEYEKLDEEVIKRASEGSMLDLILLATNVKFVPSTHRKDAFSLFLAFLRDTETMFDGCEPMQAVLAGILLKVLLGVGQSSLWVEYGKSMAQELAENWKTVTRWVCRFCDKFNSVTEPFPGAPISYADWYCSLASALFIAHAEPNRAREFWSVPDARKGLFRLWLLDGPDLPSHVVKMCASVVGIVILHQYCVNMDPASELVKVSGLDEDGVAHLCMTRMIKAAKRGNVDDIRDNAYVVFALVSTRSDALRFAMLRGPHGSLFKYRGSPTPTLFK</sequence>
<dbReference type="Proteomes" id="UP000053477">
    <property type="component" value="Unassembled WGS sequence"/>
</dbReference>
<organism evidence="2 3">
    <name type="scientific">Schizopora paradoxa</name>
    <dbReference type="NCBI Taxonomy" id="27342"/>
    <lineage>
        <taxon>Eukaryota</taxon>
        <taxon>Fungi</taxon>
        <taxon>Dikarya</taxon>
        <taxon>Basidiomycota</taxon>
        <taxon>Agaricomycotina</taxon>
        <taxon>Agaricomycetes</taxon>
        <taxon>Hymenochaetales</taxon>
        <taxon>Schizoporaceae</taxon>
        <taxon>Schizopora</taxon>
    </lineage>
</organism>
<reference evidence="2 3" key="1">
    <citation type="submission" date="2015-04" db="EMBL/GenBank/DDBJ databases">
        <title>Complete genome sequence of Schizopora paradoxa KUC8140, a cosmopolitan wood degrader in East Asia.</title>
        <authorList>
            <consortium name="DOE Joint Genome Institute"/>
            <person name="Min B."/>
            <person name="Park H."/>
            <person name="Jang Y."/>
            <person name="Kim J.-J."/>
            <person name="Kim K.H."/>
            <person name="Pangilinan J."/>
            <person name="Lipzen A."/>
            <person name="Riley R."/>
            <person name="Grigoriev I.V."/>
            <person name="Spatafora J.W."/>
            <person name="Choi I.-G."/>
        </authorList>
    </citation>
    <scope>NUCLEOTIDE SEQUENCE [LARGE SCALE GENOMIC DNA]</scope>
    <source>
        <strain evidence="2 3">KUC8140</strain>
    </source>
</reference>
<protein>
    <submittedName>
        <fullName evidence="2">Uncharacterized protein</fullName>
    </submittedName>
</protein>
<feature type="region of interest" description="Disordered" evidence="1">
    <location>
        <begin position="1"/>
        <end position="28"/>
    </location>
</feature>
<accession>A0A0H2RX40</accession>
<evidence type="ECO:0000256" key="1">
    <source>
        <dbReference type="SAM" id="MobiDB-lite"/>
    </source>
</evidence>
<dbReference type="EMBL" id="KQ085914">
    <property type="protein sequence ID" value="KLO16630.1"/>
    <property type="molecule type" value="Genomic_DNA"/>
</dbReference>
<dbReference type="AlphaFoldDB" id="A0A0H2RX40"/>
<name>A0A0H2RX40_9AGAM</name>
<keyword evidence="3" id="KW-1185">Reference proteome</keyword>
<gene>
    <name evidence="2" type="ORF">SCHPADRAFT_960421</name>
</gene>
<proteinExistence type="predicted"/>
<feature type="compositionally biased region" description="Polar residues" evidence="1">
    <location>
        <begin position="1"/>
        <end position="10"/>
    </location>
</feature>
<evidence type="ECO:0000313" key="3">
    <source>
        <dbReference type="Proteomes" id="UP000053477"/>
    </source>
</evidence>
<evidence type="ECO:0000313" key="2">
    <source>
        <dbReference type="EMBL" id="KLO16630.1"/>
    </source>
</evidence>
<dbReference type="InParanoid" id="A0A0H2RX40"/>